<keyword evidence="2" id="KW-0812">Transmembrane</keyword>
<reference evidence="4" key="2">
    <citation type="submission" date="2024-10" db="UniProtKB">
        <authorList>
            <consortium name="EnsemblProtists"/>
        </authorList>
    </citation>
    <scope>IDENTIFICATION</scope>
</reference>
<dbReference type="GO" id="GO:0016747">
    <property type="term" value="F:acyltransferase activity, transferring groups other than amino-acyl groups"/>
    <property type="evidence" value="ECO:0007669"/>
    <property type="project" value="InterPro"/>
</dbReference>
<feature type="transmembrane region" description="Helical" evidence="2">
    <location>
        <begin position="142"/>
        <end position="162"/>
    </location>
</feature>
<dbReference type="KEGG" id="ehx:EMIHUDRAFT_449602"/>
<dbReference type="GeneID" id="17276223"/>
<feature type="transmembrane region" description="Helical" evidence="2">
    <location>
        <begin position="193"/>
        <end position="212"/>
    </location>
</feature>
<evidence type="ECO:0000313" key="4">
    <source>
        <dbReference type="EnsemblProtists" id="EOD30951"/>
    </source>
</evidence>
<evidence type="ECO:0000313" key="5">
    <source>
        <dbReference type="Proteomes" id="UP000013827"/>
    </source>
</evidence>
<feature type="transmembrane region" description="Helical" evidence="2">
    <location>
        <begin position="16"/>
        <end position="38"/>
    </location>
</feature>
<reference evidence="5" key="1">
    <citation type="journal article" date="2013" name="Nature">
        <title>Pan genome of the phytoplankton Emiliania underpins its global distribution.</title>
        <authorList>
            <person name="Read B.A."/>
            <person name="Kegel J."/>
            <person name="Klute M.J."/>
            <person name="Kuo A."/>
            <person name="Lefebvre S.C."/>
            <person name="Maumus F."/>
            <person name="Mayer C."/>
            <person name="Miller J."/>
            <person name="Monier A."/>
            <person name="Salamov A."/>
            <person name="Young J."/>
            <person name="Aguilar M."/>
            <person name="Claverie J.M."/>
            <person name="Frickenhaus S."/>
            <person name="Gonzalez K."/>
            <person name="Herman E.K."/>
            <person name="Lin Y.C."/>
            <person name="Napier J."/>
            <person name="Ogata H."/>
            <person name="Sarno A.F."/>
            <person name="Shmutz J."/>
            <person name="Schroeder D."/>
            <person name="de Vargas C."/>
            <person name="Verret F."/>
            <person name="von Dassow P."/>
            <person name="Valentin K."/>
            <person name="Van de Peer Y."/>
            <person name="Wheeler G."/>
            <person name="Dacks J.B."/>
            <person name="Delwiche C.F."/>
            <person name="Dyhrman S.T."/>
            <person name="Glockner G."/>
            <person name="John U."/>
            <person name="Richards T."/>
            <person name="Worden A.Z."/>
            <person name="Zhang X."/>
            <person name="Grigoriev I.V."/>
            <person name="Allen A.E."/>
            <person name="Bidle K."/>
            <person name="Borodovsky M."/>
            <person name="Bowler C."/>
            <person name="Brownlee C."/>
            <person name="Cock J.M."/>
            <person name="Elias M."/>
            <person name="Gladyshev V.N."/>
            <person name="Groth M."/>
            <person name="Guda C."/>
            <person name="Hadaegh A."/>
            <person name="Iglesias-Rodriguez M.D."/>
            <person name="Jenkins J."/>
            <person name="Jones B.M."/>
            <person name="Lawson T."/>
            <person name="Leese F."/>
            <person name="Lindquist E."/>
            <person name="Lobanov A."/>
            <person name="Lomsadze A."/>
            <person name="Malik S.B."/>
            <person name="Marsh M.E."/>
            <person name="Mackinder L."/>
            <person name="Mock T."/>
            <person name="Mueller-Roeber B."/>
            <person name="Pagarete A."/>
            <person name="Parker M."/>
            <person name="Probert I."/>
            <person name="Quesneville H."/>
            <person name="Raines C."/>
            <person name="Rensing S.A."/>
            <person name="Riano-Pachon D.M."/>
            <person name="Richier S."/>
            <person name="Rokitta S."/>
            <person name="Shiraiwa Y."/>
            <person name="Soanes D.M."/>
            <person name="van der Giezen M."/>
            <person name="Wahlund T.M."/>
            <person name="Williams B."/>
            <person name="Wilson W."/>
            <person name="Wolfe G."/>
            <person name="Wurch L.L."/>
        </authorList>
    </citation>
    <scope>NUCLEOTIDE SEQUENCE</scope>
</reference>
<dbReference type="RefSeq" id="XP_005783380.1">
    <property type="nucleotide sequence ID" value="XM_005783323.1"/>
</dbReference>
<dbReference type="PaxDb" id="2903-EOD30951"/>
<feature type="transmembrane region" description="Helical" evidence="2">
    <location>
        <begin position="59"/>
        <end position="82"/>
    </location>
</feature>
<keyword evidence="2" id="KW-0472">Membrane</keyword>
<dbReference type="HOGENOM" id="CLU_053620_0_0_1"/>
<protein>
    <recommendedName>
        <fullName evidence="3">Acyltransferase 3 domain-containing protein</fullName>
    </recommendedName>
</protein>
<feature type="domain" description="Acyltransferase 3" evidence="3">
    <location>
        <begin position="60"/>
        <end position="281"/>
    </location>
</feature>
<dbReference type="Proteomes" id="UP000013827">
    <property type="component" value="Unassembled WGS sequence"/>
</dbReference>
<dbReference type="InterPro" id="IPR002656">
    <property type="entry name" value="Acyl_transf_3_dom"/>
</dbReference>
<proteinExistence type="predicted"/>
<evidence type="ECO:0000256" key="2">
    <source>
        <dbReference type="SAM" id="Phobius"/>
    </source>
</evidence>
<keyword evidence="5" id="KW-1185">Reference proteome</keyword>
<organism evidence="4 5">
    <name type="scientific">Emiliania huxleyi (strain CCMP1516)</name>
    <dbReference type="NCBI Taxonomy" id="280463"/>
    <lineage>
        <taxon>Eukaryota</taxon>
        <taxon>Haptista</taxon>
        <taxon>Haptophyta</taxon>
        <taxon>Prymnesiophyceae</taxon>
        <taxon>Isochrysidales</taxon>
        <taxon>Noelaerhabdaceae</taxon>
        <taxon>Emiliania</taxon>
    </lineage>
</organism>
<accession>A0A0D3K5B6</accession>
<sequence>MARPDMPPSARSEALWPFYLLLSSSAVALLLAATAAAVTGHAAERSREETASWALPHLGGLRCAASFWILAVHVQTYFFATFCGEDGEWGTRTDDLAARGHLGVYLFVVMSGFVTDWTGGGRYPLGSWRALARFYLRRADRVLLSAWVSMLATAALDAAAYGESASWRGAALSCVLCLPSWSGEYSCPNGSTWTVGALLIAWLLYPLFNLVAHSAADRGGLTGLVLLFLAATLLAGAPLPLWFGASGWRWPRGPQPGVAWYQIAWYSPPLWVGHFFSGAAASAVARRLAADAAGNPREAPPAGPSPDGLPAGLQHAAGVVSDGCCAVLCWLVLAVDVGALLPRARRRGGGRCGLPRARRQARPAALPRLPPRRLHRLDRARRGAGHAPPQAAMVGWTTTTASIRGGGRACSAFRETIFVTGCS</sequence>
<keyword evidence="2" id="KW-1133">Transmembrane helix</keyword>
<dbReference type="EnsemblProtists" id="EOD30951">
    <property type="protein sequence ID" value="EOD30951"/>
    <property type="gene ID" value="EMIHUDRAFT_449602"/>
</dbReference>
<feature type="region of interest" description="Disordered" evidence="1">
    <location>
        <begin position="348"/>
        <end position="368"/>
    </location>
</feature>
<feature type="transmembrane region" description="Helical" evidence="2">
    <location>
        <begin position="224"/>
        <end position="243"/>
    </location>
</feature>
<evidence type="ECO:0000259" key="3">
    <source>
        <dbReference type="Pfam" id="PF01757"/>
    </source>
</evidence>
<feature type="transmembrane region" description="Helical" evidence="2">
    <location>
        <begin position="102"/>
        <end position="121"/>
    </location>
</feature>
<name>A0A0D3K5B6_EMIH1</name>
<evidence type="ECO:0000256" key="1">
    <source>
        <dbReference type="SAM" id="MobiDB-lite"/>
    </source>
</evidence>
<dbReference type="Pfam" id="PF01757">
    <property type="entry name" value="Acyl_transf_3"/>
    <property type="match status" value="1"/>
</dbReference>
<feature type="transmembrane region" description="Helical" evidence="2">
    <location>
        <begin position="316"/>
        <end position="341"/>
    </location>
</feature>
<dbReference type="AlphaFoldDB" id="A0A0D3K5B6"/>